<evidence type="ECO:0000313" key="2">
    <source>
        <dbReference type="EMBL" id="CUB06181.1"/>
    </source>
</evidence>
<dbReference type="InterPro" id="IPR000182">
    <property type="entry name" value="GNAT_dom"/>
</dbReference>
<evidence type="ECO:0000313" key="3">
    <source>
        <dbReference type="Proteomes" id="UP000182769"/>
    </source>
</evidence>
<organism evidence="2 3">
    <name type="scientific">Marinomonas fungiae</name>
    <dbReference type="NCBI Taxonomy" id="1137284"/>
    <lineage>
        <taxon>Bacteria</taxon>
        <taxon>Pseudomonadati</taxon>
        <taxon>Pseudomonadota</taxon>
        <taxon>Gammaproteobacteria</taxon>
        <taxon>Oceanospirillales</taxon>
        <taxon>Oceanospirillaceae</taxon>
        <taxon>Marinomonas</taxon>
    </lineage>
</organism>
<feature type="domain" description="N-acetyltransferase" evidence="1">
    <location>
        <begin position="1"/>
        <end position="148"/>
    </location>
</feature>
<proteinExistence type="predicted"/>
<dbReference type="AlphaFoldDB" id="A0A0K6ISU5"/>
<dbReference type="GO" id="GO:0016747">
    <property type="term" value="F:acyltransferase activity, transferring groups other than amino-acyl groups"/>
    <property type="evidence" value="ECO:0007669"/>
    <property type="project" value="InterPro"/>
</dbReference>
<dbReference type="OrthoDB" id="9789605at2"/>
<dbReference type="InterPro" id="IPR016181">
    <property type="entry name" value="Acyl_CoA_acyltransferase"/>
</dbReference>
<dbReference type="CDD" id="cd04301">
    <property type="entry name" value="NAT_SF"/>
    <property type="match status" value="1"/>
</dbReference>
<dbReference type="EMBL" id="CYHG01000016">
    <property type="protein sequence ID" value="CUB06181.1"/>
    <property type="molecule type" value="Genomic_DNA"/>
</dbReference>
<dbReference type="PANTHER" id="PTHR43451">
    <property type="entry name" value="ACETYLTRANSFERASE (GNAT) FAMILY PROTEIN"/>
    <property type="match status" value="1"/>
</dbReference>
<protein>
    <submittedName>
        <fullName evidence="2">Ribosomal protein S18 acetylase RimI and related acetyltransferases</fullName>
    </submittedName>
</protein>
<dbReference type="Proteomes" id="UP000182769">
    <property type="component" value="Unassembled WGS sequence"/>
</dbReference>
<accession>A0A0K6ISU5</accession>
<reference evidence="3" key="1">
    <citation type="submission" date="2015-08" db="EMBL/GenBank/DDBJ databases">
        <authorList>
            <person name="Varghese N."/>
        </authorList>
    </citation>
    <scope>NUCLEOTIDE SEQUENCE [LARGE SCALE GENOMIC DNA]</scope>
    <source>
        <strain evidence="3">JCM 18476</strain>
    </source>
</reference>
<dbReference type="Gene3D" id="3.40.630.30">
    <property type="match status" value="1"/>
</dbReference>
<keyword evidence="2" id="KW-0689">Ribosomal protein</keyword>
<dbReference type="PANTHER" id="PTHR43451:SF1">
    <property type="entry name" value="ACETYLTRANSFERASE"/>
    <property type="match status" value="1"/>
</dbReference>
<dbReference type="RefSeq" id="WP_055464449.1">
    <property type="nucleotide sequence ID" value="NZ_CYHG01000016.1"/>
</dbReference>
<name>A0A0K6ISU5_9GAMM</name>
<dbReference type="PROSITE" id="PS51186">
    <property type="entry name" value="GNAT"/>
    <property type="match status" value="1"/>
</dbReference>
<dbReference type="STRING" id="1137284.GCA_001418205_03435"/>
<dbReference type="Pfam" id="PF13673">
    <property type="entry name" value="Acetyltransf_10"/>
    <property type="match status" value="1"/>
</dbReference>
<gene>
    <name evidence="2" type="ORF">Ga0061065_1164</name>
</gene>
<dbReference type="GO" id="GO:0005840">
    <property type="term" value="C:ribosome"/>
    <property type="evidence" value="ECO:0007669"/>
    <property type="project" value="UniProtKB-KW"/>
</dbReference>
<dbReference type="SUPFAM" id="SSF55729">
    <property type="entry name" value="Acyl-CoA N-acyltransferases (Nat)"/>
    <property type="match status" value="1"/>
</dbReference>
<keyword evidence="3" id="KW-1185">Reference proteome</keyword>
<keyword evidence="2" id="KW-0808">Transferase</keyword>
<evidence type="ECO:0000259" key="1">
    <source>
        <dbReference type="PROSITE" id="PS51186"/>
    </source>
</evidence>
<keyword evidence="2" id="KW-0687">Ribonucleoprotein</keyword>
<dbReference type="InterPro" id="IPR052564">
    <property type="entry name" value="N-acetyltrans/Recomb-assoc"/>
</dbReference>
<sequence>MNIRTLQPSDMEAASAVCLAAFHHSVASSLPDEGIATFRNIAMPESFRERMAKDTVMLVAEVENKVVGVAELRDGCHVSMLFVSPDQQKQGIGKALFNGLLQQVRSNKITVSASLSSVPAYQKYGFGISGNVGQIAGLIFQPMEMTIF</sequence>